<comment type="similarity">
    <text evidence="2">Belongs to the bacterial solute-binding protein SsuA/TauA family.</text>
</comment>
<dbReference type="CDD" id="cd01008">
    <property type="entry name" value="PBP2_NrtA_SsuA_CpmA_like"/>
    <property type="match status" value="1"/>
</dbReference>
<organism evidence="7 8">
    <name type="scientific">Bosea rubneri</name>
    <dbReference type="NCBI Taxonomy" id="3075434"/>
    <lineage>
        <taxon>Bacteria</taxon>
        <taxon>Pseudomonadati</taxon>
        <taxon>Pseudomonadota</taxon>
        <taxon>Alphaproteobacteria</taxon>
        <taxon>Hyphomicrobiales</taxon>
        <taxon>Boseaceae</taxon>
        <taxon>Bosea</taxon>
    </lineage>
</organism>
<gene>
    <name evidence="7" type="ORF">RKE40_04750</name>
</gene>
<dbReference type="InterPro" id="IPR015168">
    <property type="entry name" value="SsuA/THI5"/>
</dbReference>
<evidence type="ECO:0000256" key="5">
    <source>
        <dbReference type="SAM" id="SignalP"/>
    </source>
</evidence>
<dbReference type="NCBIfam" id="TIGR01728">
    <property type="entry name" value="SsuA_fam"/>
    <property type="match status" value="1"/>
</dbReference>
<keyword evidence="4 5" id="KW-0732">Signal</keyword>
<dbReference type="Pfam" id="PF09084">
    <property type="entry name" value="NMT1"/>
    <property type="match status" value="1"/>
</dbReference>
<dbReference type="Proteomes" id="UP001254257">
    <property type="component" value="Unassembled WGS sequence"/>
</dbReference>
<evidence type="ECO:0000313" key="8">
    <source>
        <dbReference type="Proteomes" id="UP001254257"/>
    </source>
</evidence>
<feature type="domain" description="SsuA/THI5-like" evidence="6">
    <location>
        <begin position="50"/>
        <end position="258"/>
    </location>
</feature>
<dbReference type="PANTHER" id="PTHR30024">
    <property type="entry name" value="ALIPHATIC SULFONATES-BINDING PROTEIN-RELATED"/>
    <property type="match status" value="1"/>
</dbReference>
<name>A0ABU3S308_9HYPH</name>
<sequence length="328" mass="34227">MKKPLAYLGLALALLLPAAHLQAQTADKPKADQPKTVRITYVTAPFNVPSIVMREKGFLDEAFAAKGIKVENPVITSGAQQTQAIAAGEIDIASVLGGTSAILAAANGVPLKVVAAYARSPKAYFLMTRADGPAKLADLKGKKIAGPKGTVLNQLLVAALASQNLKLSDVEYINMDLPAARAALLAGQVDVATLAGANVTQVEKAGGRALTSGEGLIKPTTVIGANAAFLEKHPDLVAAYFAAHHKALDFMAKNPEEALAIAAKEQKITIEDARAQLPLYDFAPAMTDADVANLTEDQAFMIEAGMLPKAKAIDLKATLIAPSAFTLR</sequence>
<evidence type="ECO:0000256" key="4">
    <source>
        <dbReference type="ARBA" id="ARBA00022729"/>
    </source>
</evidence>
<dbReference type="PANTHER" id="PTHR30024:SF47">
    <property type="entry name" value="TAURINE-BINDING PERIPLASMIC PROTEIN"/>
    <property type="match status" value="1"/>
</dbReference>
<dbReference type="EMBL" id="JAWDID010000004">
    <property type="protein sequence ID" value="MDU0339172.1"/>
    <property type="molecule type" value="Genomic_DNA"/>
</dbReference>
<feature type="signal peptide" evidence="5">
    <location>
        <begin position="1"/>
        <end position="23"/>
    </location>
</feature>
<dbReference type="RefSeq" id="WP_316017085.1">
    <property type="nucleotide sequence ID" value="NZ_JAWDID010000004.1"/>
</dbReference>
<evidence type="ECO:0000256" key="2">
    <source>
        <dbReference type="ARBA" id="ARBA00010742"/>
    </source>
</evidence>
<comment type="subcellular location">
    <subcellularLocation>
        <location evidence="1">Periplasm</location>
    </subcellularLocation>
</comment>
<keyword evidence="3" id="KW-0813">Transport</keyword>
<accession>A0ABU3S308</accession>
<feature type="chain" id="PRO_5046471972" evidence="5">
    <location>
        <begin position="24"/>
        <end position="328"/>
    </location>
</feature>
<keyword evidence="8" id="KW-1185">Reference proteome</keyword>
<dbReference type="SUPFAM" id="SSF53850">
    <property type="entry name" value="Periplasmic binding protein-like II"/>
    <property type="match status" value="1"/>
</dbReference>
<reference evidence="7 8" key="1">
    <citation type="submission" date="2023-09" db="EMBL/GenBank/DDBJ databases">
        <title>Whole genome shotgun sequencing (WGS) of Bosea sp. ZW T0_25, isolated from stored onions (Allium cepa).</title>
        <authorList>
            <person name="Stoll D.A."/>
            <person name="Huch M."/>
        </authorList>
    </citation>
    <scope>NUCLEOTIDE SEQUENCE [LARGE SCALE GENOMIC DNA]</scope>
    <source>
        <strain evidence="7 8">ZW T0_25</strain>
    </source>
</reference>
<protein>
    <submittedName>
        <fullName evidence="7">NrtA/SsuA/CpmA family ABC transporter substrate-binding protein</fullName>
    </submittedName>
</protein>
<proteinExistence type="inferred from homology"/>
<evidence type="ECO:0000313" key="7">
    <source>
        <dbReference type="EMBL" id="MDU0339172.1"/>
    </source>
</evidence>
<comment type="caution">
    <text evidence="7">The sequence shown here is derived from an EMBL/GenBank/DDBJ whole genome shotgun (WGS) entry which is preliminary data.</text>
</comment>
<dbReference type="Gene3D" id="3.40.190.10">
    <property type="entry name" value="Periplasmic binding protein-like II"/>
    <property type="match status" value="2"/>
</dbReference>
<evidence type="ECO:0000256" key="1">
    <source>
        <dbReference type="ARBA" id="ARBA00004418"/>
    </source>
</evidence>
<dbReference type="InterPro" id="IPR010067">
    <property type="entry name" value="ABC_SsuA_sub-bd"/>
</dbReference>
<evidence type="ECO:0000259" key="6">
    <source>
        <dbReference type="Pfam" id="PF09084"/>
    </source>
</evidence>
<evidence type="ECO:0000256" key="3">
    <source>
        <dbReference type="ARBA" id="ARBA00022448"/>
    </source>
</evidence>